<evidence type="ECO:0000313" key="6">
    <source>
        <dbReference type="Proteomes" id="UP001500665"/>
    </source>
</evidence>
<evidence type="ECO:0000256" key="2">
    <source>
        <dbReference type="ARBA" id="ARBA00023125"/>
    </source>
</evidence>
<dbReference type="InterPro" id="IPR008920">
    <property type="entry name" value="TF_FadR/GntR_C"/>
</dbReference>
<evidence type="ECO:0000313" key="5">
    <source>
        <dbReference type="EMBL" id="GAA0959988.1"/>
    </source>
</evidence>
<dbReference type="CDD" id="cd07377">
    <property type="entry name" value="WHTH_GntR"/>
    <property type="match status" value="1"/>
</dbReference>
<comment type="caution">
    <text evidence="5">The sequence shown here is derived from an EMBL/GenBank/DDBJ whole genome shotgun (WGS) entry which is preliminary data.</text>
</comment>
<gene>
    <name evidence="5" type="ORF">GCM10009550_50520</name>
</gene>
<dbReference type="Proteomes" id="UP001500665">
    <property type="component" value="Unassembled WGS sequence"/>
</dbReference>
<dbReference type="InterPro" id="IPR011711">
    <property type="entry name" value="GntR_C"/>
</dbReference>
<keyword evidence="1" id="KW-0805">Transcription regulation</keyword>
<keyword evidence="6" id="KW-1185">Reference proteome</keyword>
<dbReference type="Pfam" id="PF00392">
    <property type="entry name" value="GntR"/>
    <property type="match status" value="1"/>
</dbReference>
<dbReference type="InterPro" id="IPR036388">
    <property type="entry name" value="WH-like_DNA-bd_sf"/>
</dbReference>
<dbReference type="PANTHER" id="PTHR43537:SF24">
    <property type="entry name" value="GLUCONATE OPERON TRANSCRIPTIONAL REPRESSOR"/>
    <property type="match status" value="1"/>
</dbReference>
<organism evidence="5 6">
    <name type="scientific">Actinocorallia libanotica</name>
    <dbReference type="NCBI Taxonomy" id="46162"/>
    <lineage>
        <taxon>Bacteria</taxon>
        <taxon>Bacillati</taxon>
        <taxon>Actinomycetota</taxon>
        <taxon>Actinomycetes</taxon>
        <taxon>Streptosporangiales</taxon>
        <taxon>Thermomonosporaceae</taxon>
        <taxon>Actinocorallia</taxon>
    </lineage>
</organism>
<dbReference type="SMART" id="SM00418">
    <property type="entry name" value="HTH_ARSR"/>
    <property type="match status" value="1"/>
</dbReference>
<dbReference type="Gene3D" id="1.10.10.10">
    <property type="entry name" value="Winged helix-like DNA-binding domain superfamily/Winged helix DNA-binding domain"/>
    <property type="match status" value="1"/>
</dbReference>
<feature type="domain" description="HTH gntR-type" evidence="4">
    <location>
        <begin position="7"/>
        <end position="77"/>
    </location>
</feature>
<evidence type="ECO:0000259" key="4">
    <source>
        <dbReference type="PROSITE" id="PS50949"/>
    </source>
</evidence>
<evidence type="ECO:0000256" key="3">
    <source>
        <dbReference type="ARBA" id="ARBA00023163"/>
    </source>
</evidence>
<dbReference type="Pfam" id="PF07729">
    <property type="entry name" value="FCD"/>
    <property type="match status" value="1"/>
</dbReference>
<dbReference type="PROSITE" id="PS50949">
    <property type="entry name" value="HTH_GNTR"/>
    <property type="match status" value="1"/>
</dbReference>
<protein>
    <submittedName>
        <fullName evidence="5">GntR family transcriptional regulator</fullName>
    </submittedName>
</protein>
<dbReference type="InterPro" id="IPR001845">
    <property type="entry name" value="HTH_ArsR_DNA-bd_dom"/>
</dbReference>
<sequence>MAHLRQPRLAEIIAAQLREDILTGRLREGDLLASQARLFDGYQVSPPVARETLRILETEGLITVRRGNVGGAVVHSPTPERAAQMIAMVLQKRSSSPREVSVALRHMEPVCAGLCASREDRAETVVPALRAIVERQRESLEDMEAYLRHSRDFHSGIVSFCGNEPMIVVIGALQAIWSAHDSLVWATVADGADIEADPSAPLARRTRRDALRVHERLVDEIERGDPAKATRLAAAHLDLSHANTLESGEHETVQAKLVSAASFDVPKATAVG</sequence>
<dbReference type="RefSeq" id="WP_344243436.1">
    <property type="nucleotide sequence ID" value="NZ_BAAAHH010000023.1"/>
</dbReference>
<dbReference type="SUPFAM" id="SSF48008">
    <property type="entry name" value="GntR ligand-binding domain-like"/>
    <property type="match status" value="1"/>
</dbReference>
<proteinExistence type="predicted"/>
<dbReference type="PANTHER" id="PTHR43537">
    <property type="entry name" value="TRANSCRIPTIONAL REGULATOR, GNTR FAMILY"/>
    <property type="match status" value="1"/>
</dbReference>
<keyword evidence="2" id="KW-0238">DNA-binding</keyword>
<keyword evidence="3" id="KW-0804">Transcription</keyword>
<dbReference type="SMART" id="SM00895">
    <property type="entry name" value="FCD"/>
    <property type="match status" value="1"/>
</dbReference>
<dbReference type="SMART" id="SM00345">
    <property type="entry name" value="HTH_GNTR"/>
    <property type="match status" value="1"/>
</dbReference>
<dbReference type="InterPro" id="IPR036390">
    <property type="entry name" value="WH_DNA-bd_sf"/>
</dbReference>
<reference evidence="5 6" key="1">
    <citation type="journal article" date="2019" name="Int. J. Syst. Evol. Microbiol.">
        <title>The Global Catalogue of Microorganisms (GCM) 10K type strain sequencing project: providing services to taxonomists for standard genome sequencing and annotation.</title>
        <authorList>
            <consortium name="The Broad Institute Genomics Platform"/>
            <consortium name="The Broad Institute Genome Sequencing Center for Infectious Disease"/>
            <person name="Wu L."/>
            <person name="Ma J."/>
        </authorList>
    </citation>
    <scope>NUCLEOTIDE SEQUENCE [LARGE SCALE GENOMIC DNA]</scope>
    <source>
        <strain evidence="5 6">JCM 10696</strain>
    </source>
</reference>
<dbReference type="EMBL" id="BAAAHH010000023">
    <property type="protein sequence ID" value="GAA0959988.1"/>
    <property type="molecule type" value="Genomic_DNA"/>
</dbReference>
<accession>A0ABN1RME6</accession>
<name>A0ABN1RME6_9ACTN</name>
<dbReference type="Gene3D" id="1.20.120.530">
    <property type="entry name" value="GntR ligand-binding domain-like"/>
    <property type="match status" value="1"/>
</dbReference>
<dbReference type="InterPro" id="IPR000524">
    <property type="entry name" value="Tscrpt_reg_HTH_GntR"/>
</dbReference>
<evidence type="ECO:0000256" key="1">
    <source>
        <dbReference type="ARBA" id="ARBA00023015"/>
    </source>
</evidence>
<dbReference type="SUPFAM" id="SSF46785">
    <property type="entry name" value="Winged helix' DNA-binding domain"/>
    <property type="match status" value="1"/>
</dbReference>